<dbReference type="AlphaFoldDB" id="A0A0F8GLV9"/>
<evidence type="ECO:0000313" key="2">
    <source>
        <dbReference type="Proteomes" id="UP000034298"/>
    </source>
</evidence>
<gene>
    <name evidence="1" type="ORF">DU30_09210</name>
</gene>
<sequence length="59" mass="6770">MTKHSEKIKQLIRKSLPMINFDLELEEPELSLEEGLQKRPEENHAITKVINKTVKAGSV</sequence>
<accession>A0A0F8GLV9</accession>
<name>A0A0F8GLV9_METMZ</name>
<reference evidence="1 2" key="1">
    <citation type="journal article" date="2015" name="ISME J.">
        <title>Genomic and phenotypic differentiation among Methanosarcina mazei populations from Columbia River sediment.</title>
        <authorList>
            <person name="Youngblut N.D."/>
            <person name="Wirth J.S."/>
            <person name="Henriksen J.R."/>
            <person name="Smith M."/>
            <person name="Simon H."/>
            <person name="Metcalf W.W."/>
            <person name="Whitaker R.J."/>
        </authorList>
    </citation>
    <scope>NUCLEOTIDE SEQUENCE [LARGE SCALE GENOMIC DNA]</scope>
    <source>
        <strain evidence="1 2">3.F.A.1B.1</strain>
    </source>
</reference>
<evidence type="ECO:0000313" key="1">
    <source>
        <dbReference type="EMBL" id="KKG33300.1"/>
    </source>
</evidence>
<dbReference type="PATRIC" id="fig|2209.62.peg.1951"/>
<protein>
    <submittedName>
        <fullName evidence="1">Uncharacterized protein</fullName>
    </submittedName>
</protein>
<dbReference type="Proteomes" id="UP000034298">
    <property type="component" value="Unassembled WGS sequence"/>
</dbReference>
<organism evidence="1 2">
    <name type="scientific">Methanosarcina mazei</name>
    <name type="common">Methanosarcina frisia</name>
    <dbReference type="NCBI Taxonomy" id="2209"/>
    <lineage>
        <taxon>Archaea</taxon>
        <taxon>Methanobacteriati</taxon>
        <taxon>Methanobacteriota</taxon>
        <taxon>Stenosarchaea group</taxon>
        <taxon>Methanomicrobia</taxon>
        <taxon>Methanosarcinales</taxon>
        <taxon>Methanosarcinaceae</taxon>
        <taxon>Methanosarcina</taxon>
    </lineage>
</organism>
<comment type="caution">
    <text evidence="1">The sequence shown here is derived from an EMBL/GenBank/DDBJ whole genome shotgun (WGS) entry which is preliminary data.</text>
</comment>
<proteinExistence type="predicted"/>
<dbReference type="EMBL" id="JJPC01000104">
    <property type="protein sequence ID" value="KKG33300.1"/>
    <property type="molecule type" value="Genomic_DNA"/>
</dbReference>